<gene>
    <name evidence="2" type="ORF">NGRA_2417</name>
</gene>
<feature type="transmembrane region" description="Helical" evidence="1">
    <location>
        <begin position="215"/>
        <end position="236"/>
    </location>
</feature>
<feature type="transmembrane region" description="Helical" evidence="1">
    <location>
        <begin position="170"/>
        <end position="194"/>
    </location>
</feature>
<keyword evidence="1" id="KW-0812">Transmembrane</keyword>
<dbReference type="AlphaFoldDB" id="A0A9P6GXI5"/>
<evidence type="ECO:0000313" key="2">
    <source>
        <dbReference type="EMBL" id="KAF9761741.1"/>
    </source>
</evidence>
<comment type="caution">
    <text evidence="2">The sequence shown here is derived from an EMBL/GenBank/DDBJ whole genome shotgun (WGS) entry which is preliminary data.</text>
</comment>
<dbReference type="Proteomes" id="UP000740883">
    <property type="component" value="Unassembled WGS sequence"/>
</dbReference>
<dbReference type="GO" id="GO:0006506">
    <property type="term" value="P:GPI anchor biosynthetic process"/>
    <property type="evidence" value="ECO:0007669"/>
    <property type="project" value="InterPro"/>
</dbReference>
<protein>
    <submittedName>
        <fullName evidence="2">Uncharacterized protein</fullName>
    </submittedName>
</protein>
<sequence length="309" mass="36013">MGGKIKLIGNPQAKMYSKVRIGNSLYYFPSKTGTTLIEYKGSSIKIESINLFVEKQNNLFVGEQINNFEFIFNERNDIFGEFEIVKKQNGALKFFISSFLKLFLYNFYRWLLLEIPTWALLYVQNQPIGIKQNTIIKESLGLVCSKALEIQRLIFLPAIFLNAEKVVLRINMAFIFFLYKTVLDRIIEIATLFNNKTYNSLKKRYDNVKLSIDQIVLCVLFFSISTLTLITLVFYYLLYLVFYFIVLFLKAFEMAVCLFILVGSKNTGEFNKETARFQTVSSLRKMVLIAQYLYPKMSYREVLRGDLAV</sequence>
<dbReference type="GO" id="GO:0016020">
    <property type="term" value="C:membrane"/>
    <property type="evidence" value="ECO:0007669"/>
    <property type="project" value="InterPro"/>
</dbReference>
<organism evidence="2 3">
    <name type="scientific">Nosema granulosis</name>
    <dbReference type="NCBI Taxonomy" id="83296"/>
    <lineage>
        <taxon>Eukaryota</taxon>
        <taxon>Fungi</taxon>
        <taxon>Fungi incertae sedis</taxon>
        <taxon>Microsporidia</taxon>
        <taxon>Nosematidae</taxon>
        <taxon>Nosema</taxon>
    </lineage>
</organism>
<reference evidence="2 3" key="1">
    <citation type="journal article" date="2020" name="Genome Biol. Evol.">
        <title>Comparative genomics of strictly vertically transmitted, feminizing microsporidia endosymbionts of amphipod crustaceans.</title>
        <authorList>
            <person name="Cormier A."/>
            <person name="Chebbi M.A."/>
            <person name="Giraud I."/>
            <person name="Wattier R."/>
            <person name="Teixeira M."/>
            <person name="Gilbert C."/>
            <person name="Rigaud T."/>
            <person name="Cordaux R."/>
        </authorList>
    </citation>
    <scope>NUCLEOTIDE SEQUENCE [LARGE SCALE GENOMIC DNA]</scope>
    <source>
        <strain evidence="2 3">Ou3-Ou53</strain>
    </source>
</reference>
<dbReference type="Pfam" id="PF05024">
    <property type="entry name" value="Gpi1"/>
    <property type="match status" value="1"/>
</dbReference>
<proteinExistence type="predicted"/>
<dbReference type="OrthoDB" id="2195292at2759"/>
<keyword evidence="1" id="KW-0472">Membrane</keyword>
<keyword evidence="3" id="KW-1185">Reference proteome</keyword>
<feature type="transmembrane region" description="Helical" evidence="1">
    <location>
        <begin position="242"/>
        <end position="262"/>
    </location>
</feature>
<accession>A0A9P6GXI5</accession>
<name>A0A9P6GXI5_9MICR</name>
<evidence type="ECO:0000313" key="3">
    <source>
        <dbReference type="Proteomes" id="UP000740883"/>
    </source>
</evidence>
<dbReference type="EMBL" id="SBJO01000262">
    <property type="protein sequence ID" value="KAF9761741.1"/>
    <property type="molecule type" value="Genomic_DNA"/>
</dbReference>
<dbReference type="InterPro" id="IPR007720">
    <property type="entry name" value="PigQ/GPI1"/>
</dbReference>
<feature type="transmembrane region" description="Helical" evidence="1">
    <location>
        <begin position="91"/>
        <end position="108"/>
    </location>
</feature>
<keyword evidence="1" id="KW-1133">Transmembrane helix</keyword>
<evidence type="ECO:0000256" key="1">
    <source>
        <dbReference type="SAM" id="Phobius"/>
    </source>
</evidence>